<dbReference type="EMBL" id="SNVV01000036">
    <property type="protein sequence ID" value="TDN44104.1"/>
    <property type="molecule type" value="Genomic_DNA"/>
</dbReference>
<comment type="function">
    <text evidence="2">Adenine glycosylase active on G-A mispairs. MutY also corrects error-prone DNA synthesis past GO lesions which are due to the oxidatively damaged form of guanine: 7,8-dihydro-8-oxoguanine (8-oxo-dGTP).</text>
</comment>
<dbReference type="OrthoDB" id="9802365at2"/>
<dbReference type="NCBIfam" id="TIGR01084">
    <property type="entry name" value="mutY"/>
    <property type="match status" value="1"/>
</dbReference>
<dbReference type="RefSeq" id="WP_133595115.1">
    <property type="nucleotide sequence ID" value="NZ_SNVV01000036.1"/>
</dbReference>
<evidence type="ECO:0000256" key="4">
    <source>
        <dbReference type="ARBA" id="ARBA00012045"/>
    </source>
</evidence>
<protein>
    <recommendedName>
        <fullName evidence="5 14">Adenine DNA glycosylase</fullName>
        <ecNumber evidence="4 14">3.2.2.31</ecNumber>
    </recommendedName>
</protein>
<dbReference type="InterPro" id="IPR000445">
    <property type="entry name" value="HhH_motif"/>
</dbReference>
<dbReference type="SMART" id="SM00525">
    <property type="entry name" value="FES"/>
    <property type="match status" value="1"/>
</dbReference>
<keyword evidence="6" id="KW-0004">4Fe-4S</keyword>
<evidence type="ECO:0000256" key="8">
    <source>
        <dbReference type="ARBA" id="ARBA00022763"/>
    </source>
</evidence>
<dbReference type="GO" id="GO:0035485">
    <property type="term" value="F:adenine/guanine mispair binding"/>
    <property type="evidence" value="ECO:0007669"/>
    <property type="project" value="TreeGrafter"/>
</dbReference>
<keyword evidence="13 14" id="KW-0326">Glycosidase</keyword>
<dbReference type="CDD" id="cd03431">
    <property type="entry name" value="NUDIX_DNA_Glycosylase_C-MutY"/>
    <property type="match status" value="1"/>
</dbReference>
<accession>A0A4R6DIE3</accession>
<evidence type="ECO:0000256" key="6">
    <source>
        <dbReference type="ARBA" id="ARBA00022485"/>
    </source>
</evidence>
<evidence type="ECO:0000256" key="12">
    <source>
        <dbReference type="ARBA" id="ARBA00023204"/>
    </source>
</evidence>
<name>A0A4R6DIE3_9RHOO</name>
<evidence type="ECO:0000256" key="9">
    <source>
        <dbReference type="ARBA" id="ARBA00022801"/>
    </source>
</evidence>
<dbReference type="InterPro" id="IPR003651">
    <property type="entry name" value="Endonuclease3_FeS-loop_motif"/>
</dbReference>
<dbReference type="InterPro" id="IPR044298">
    <property type="entry name" value="MIG/MutY"/>
</dbReference>
<dbReference type="InterPro" id="IPR003265">
    <property type="entry name" value="HhH-GPD_domain"/>
</dbReference>
<keyword evidence="17" id="KW-1185">Reference proteome</keyword>
<keyword evidence="10 14" id="KW-0408">Iron</keyword>
<dbReference type="InterPro" id="IPR029119">
    <property type="entry name" value="MutY_C"/>
</dbReference>
<dbReference type="Pfam" id="PF00730">
    <property type="entry name" value="HhH-GPD"/>
    <property type="match status" value="1"/>
</dbReference>
<dbReference type="InterPro" id="IPR015797">
    <property type="entry name" value="NUDIX_hydrolase-like_dom_sf"/>
</dbReference>
<dbReference type="CDD" id="cd00056">
    <property type="entry name" value="ENDO3c"/>
    <property type="match status" value="1"/>
</dbReference>
<evidence type="ECO:0000256" key="13">
    <source>
        <dbReference type="ARBA" id="ARBA00023295"/>
    </source>
</evidence>
<dbReference type="GO" id="GO:0000701">
    <property type="term" value="F:purine-specific mismatch base pair DNA N-glycosylase activity"/>
    <property type="evidence" value="ECO:0007669"/>
    <property type="project" value="UniProtKB-EC"/>
</dbReference>
<dbReference type="PROSITE" id="PS00764">
    <property type="entry name" value="ENDONUCLEASE_III_1"/>
    <property type="match status" value="1"/>
</dbReference>
<dbReference type="GO" id="GO:0034039">
    <property type="term" value="F:8-oxo-7,8-dihydroguanine DNA N-glycosylase activity"/>
    <property type="evidence" value="ECO:0007669"/>
    <property type="project" value="TreeGrafter"/>
</dbReference>
<keyword evidence="9" id="KW-0378">Hydrolase</keyword>
<evidence type="ECO:0000256" key="14">
    <source>
        <dbReference type="RuleBase" id="RU365096"/>
    </source>
</evidence>
<evidence type="ECO:0000256" key="10">
    <source>
        <dbReference type="ARBA" id="ARBA00023004"/>
    </source>
</evidence>
<keyword evidence="8 14" id="KW-0227">DNA damage</keyword>
<keyword evidence="7" id="KW-0479">Metal-binding</keyword>
<dbReference type="InterPro" id="IPR005760">
    <property type="entry name" value="A/G_AdeGlyc_MutY"/>
</dbReference>
<dbReference type="SUPFAM" id="SSF48150">
    <property type="entry name" value="DNA-glycosylase"/>
    <property type="match status" value="1"/>
</dbReference>
<dbReference type="GO" id="GO:0032357">
    <property type="term" value="F:oxidized purine DNA binding"/>
    <property type="evidence" value="ECO:0007669"/>
    <property type="project" value="TreeGrafter"/>
</dbReference>
<comment type="similarity">
    <text evidence="3 14">Belongs to the Nth/MutY family.</text>
</comment>
<dbReference type="InterPro" id="IPR004035">
    <property type="entry name" value="Endouclease-III_FeS-bd_BS"/>
</dbReference>
<dbReference type="Gene3D" id="1.10.340.30">
    <property type="entry name" value="Hypothetical protein, domain 2"/>
    <property type="match status" value="1"/>
</dbReference>
<evidence type="ECO:0000256" key="2">
    <source>
        <dbReference type="ARBA" id="ARBA00002933"/>
    </source>
</evidence>
<reference evidence="16 17" key="1">
    <citation type="submission" date="2019-03" db="EMBL/GenBank/DDBJ databases">
        <title>Genomic Encyclopedia of Type Strains, Phase IV (KMG-IV): sequencing the most valuable type-strain genomes for metagenomic binning, comparative biology and taxonomic classification.</title>
        <authorList>
            <person name="Goeker M."/>
        </authorList>
    </citation>
    <scope>NUCLEOTIDE SEQUENCE [LARGE SCALE GENOMIC DNA]</scope>
    <source>
        <strain evidence="16 17">DSM 12121</strain>
    </source>
</reference>
<evidence type="ECO:0000256" key="1">
    <source>
        <dbReference type="ARBA" id="ARBA00000843"/>
    </source>
</evidence>
<evidence type="ECO:0000313" key="16">
    <source>
        <dbReference type="EMBL" id="TDN44104.1"/>
    </source>
</evidence>
<dbReference type="InterPro" id="IPR011257">
    <property type="entry name" value="DNA_glycosylase"/>
</dbReference>
<dbReference type="Proteomes" id="UP000295129">
    <property type="component" value="Unassembled WGS sequence"/>
</dbReference>
<dbReference type="Pfam" id="PF14815">
    <property type="entry name" value="NUDIX_4"/>
    <property type="match status" value="1"/>
</dbReference>
<dbReference type="Gene3D" id="3.90.79.10">
    <property type="entry name" value="Nucleoside Triphosphate Pyrophosphohydrolase"/>
    <property type="match status" value="1"/>
</dbReference>
<dbReference type="Pfam" id="PF00633">
    <property type="entry name" value="HHH"/>
    <property type="match status" value="1"/>
</dbReference>
<sequence length="356" mass="38685">MSDFARRLSAWQRTHGRHGLPWQGGRDPYRIWLSEIMLQQTQVETVIPYYARFLARFPDIASLAAAPVEDVMALWSGLGYYARARNLHRAAQQVVERHGGRFPASAAEIAELPGIGRSTAAAIAAFSRDERVAILDGNVKRVLCRYFGIEGFPGEKAVENRLWALAESLLPEQEIGVYIQAQMDLGATVCTRGRPGCNRCPLAEDCSARQQGRQTELPVARPKKAIPRREARFAVAMRGDGAVLVERRPPSGIWGGLLALPEIPAGLAEGDIAAWAADTLGVRSAAPQALAPLSHTFTHFILDIQPLRLPVEAELARARDDAALSWLPAAATAGAALPTPVRRILDALNAPDLFAS</sequence>
<dbReference type="PANTHER" id="PTHR42944">
    <property type="entry name" value="ADENINE DNA GLYCOSYLASE"/>
    <property type="match status" value="1"/>
</dbReference>
<dbReference type="AlphaFoldDB" id="A0A4R6DIE3"/>
<evidence type="ECO:0000313" key="17">
    <source>
        <dbReference type="Proteomes" id="UP000295129"/>
    </source>
</evidence>
<dbReference type="GO" id="GO:0051539">
    <property type="term" value="F:4 iron, 4 sulfur cluster binding"/>
    <property type="evidence" value="ECO:0007669"/>
    <property type="project" value="UniProtKB-UniRule"/>
</dbReference>
<evidence type="ECO:0000256" key="3">
    <source>
        <dbReference type="ARBA" id="ARBA00008343"/>
    </source>
</evidence>
<dbReference type="GO" id="GO:0046872">
    <property type="term" value="F:metal ion binding"/>
    <property type="evidence" value="ECO:0007669"/>
    <property type="project" value="UniProtKB-UniRule"/>
</dbReference>
<gene>
    <name evidence="16" type="ORF">C7389_13621</name>
</gene>
<dbReference type="EC" id="3.2.2.31" evidence="4 14"/>
<dbReference type="FunFam" id="1.10.340.30:FF:000002">
    <property type="entry name" value="Adenine DNA glycosylase"/>
    <property type="match status" value="1"/>
</dbReference>
<dbReference type="SMART" id="SM00478">
    <property type="entry name" value="ENDO3c"/>
    <property type="match status" value="1"/>
</dbReference>
<dbReference type="SUPFAM" id="SSF55811">
    <property type="entry name" value="Nudix"/>
    <property type="match status" value="1"/>
</dbReference>
<comment type="cofactor">
    <cofactor evidence="14">
        <name>[4Fe-4S] cluster</name>
        <dbReference type="ChEBI" id="CHEBI:49883"/>
    </cofactor>
    <text evidence="14">Binds 1 [4Fe-4S] cluster.</text>
</comment>
<dbReference type="GO" id="GO:0006298">
    <property type="term" value="P:mismatch repair"/>
    <property type="evidence" value="ECO:0007669"/>
    <property type="project" value="TreeGrafter"/>
</dbReference>
<proteinExistence type="inferred from homology"/>
<evidence type="ECO:0000256" key="7">
    <source>
        <dbReference type="ARBA" id="ARBA00022723"/>
    </source>
</evidence>
<comment type="catalytic activity">
    <reaction evidence="1 14">
        <text>Hydrolyzes free adenine bases from 7,8-dihydro-8-oxoguanine:adenine mismatched double-stranded DNA, leaving an apurinic site.</text>
        <dbReference type="EC" id="3.2.2.31"/>
    </reaction>
</comment>
<dbReference type="Gene3D" id="1.10.1670.10">
    <property type="entry name" value="Helix-hairpin-Helix base-excision DNA repair enzymes (C-terminal)"/>
    <property type="match status" value="1"/>
</dbReference>
<feature type="domain" description="HhH-GPD" evidence="15">
    <location>
        <begin position="37"/>
        <end position="188"/>
    </location>
</feature>
<evidence type="ECO:0000256" key="11">
    <source>
        <dbReference type="ARBA" id="ARBA00023014"/>
    </source>
</evidence>
<keyword evidence="12" id="KW-0234">DNA repair</keyword>
<dbReference type="InterPro" id="IPR023170">
    <property type="entry name" value="HhH_base_excis_C"/>
</dbReference>
<evidence type="ECO:0000256" key="5">
    <source>
        <dbReference type="ARBA" id="ARBA00022023"/>
    </source>
</evidence>
<comment type="caution">
    <text evidence="16">The sequence shown here is derived from an EMBL/GenBank/DDBJ whole genome shotgun (WGS) entry which is preliminary data.</text>
</comment>
<keyword evidence="11" id="KW-0411">Iron-sulfur</keyword>
<dbReference type="GO" id="GO:0006284">
    <property type="term" value="P:base-excision repair"/>
    <property type="evidence" value="ECO:0007669"/>
    <property type="project" value="UniProtKB-UniRule"/>
</dbReference>
<dbReference type="PANTHER" id="PTHR42944:SF1">
    <property type="entry name" value="ADENINE DNA GLYCOSYLASE"/>
    <property type="match status" value="1"/>
</dbReference>
<evidence type="ECO:0000259" key="15">
    <source>
        <dbReference type="SMART" id="SM00478"/>
    </source>
</evidence>
<organism evidence="16 17">
    <name type="scientific">Azoarcus indigens</name>
    <dbReference type="NCBI Taxonomy" id="29545"/>
    <lineage>
        <taxon>Bacteria</taxon>
        <taxon>Pseudomonadati</taxon>
        <taxon>Pseudomonadota</taxon>
        <taxon>Betaproteobacteria</taxon>
        <taxon>Rhodocyclales</taxon>
        <taxon>Zoogloeaceae</taxon>
        <taxon>Azoarcus</taxon>
    </lineage>
</organism>